<comment type="caution">
    <text evidence="3">The sequence shown here is derived from an EMBL/GenBank/DDBJ whole genome shotgun (WGS) entry which is preliminary data.</text>
</comment>
<gene>
    <name evidence="3" type="ORF">GCM10023156_16220</name>
</gene>
<keyword evidence="4" id="KW-1185">Reference proteome</keyword>
<feature type="coiled-coil region" evidence="1">
    <location>
        <begin position="117"/>
        <end position="176"/>
    </location>
</feature>
<accession>A0ABP8MHZ4</accession>
<evidence type="ECO:0000256" key="1">
    <source>
        <dbReference type="SAM" id="Coils"/>
    </source>
</evidence>
<dbReference type="Pfam" id="PF02591">
    <property type="entry name" value="Zn_ribbon_9"/>
    <property type="match status" value="1"/>
</dbReference>
<sequence length="244" mass="27521">MSTGSNIEISAPLLRTLHRIHRQLTDLRSQLSRCPRQIKAGEAMVAKAQSDVDELQEKLKKTKLASDEKQLQLKSREARIVEINVKLNTAASNREFTTFKEQIAADEQANSVLSDEILEGLEYIDELQAELDSLKAELEKQKSEHEQRVVDVQAKTERLQAELERVEAELVETEKEIPSAVRPDYVRLTASKGEEALAPIDGDSCGGCYQTLTTQVMSQLQLSRLVRCPNCNAFLYLPENRRVT</sequence>
<dbReference type="Gene3D" id="1.10.287.1490">
    <property type="match status" value="1"/>
</dbReference>
<organism evidence="3 4">
    <name type="scientific">Novipirellula rosea</name>
    <dbReference type="NCBI Taxonomy" id="1031540"/>
    <lineage>
        <taxon>Bacteria</taxon>
        <taxon>Pseudomonadati</taxon>
        <taxon>Planctomycetota</taxon>
        <taxon>Planctomycetia</taxon>
        <taxon>Pirellulales</taxon>
        <taxon>Pirellulaceae</taxon>
        <taxon>Novipirellula</taxon>
    </lineage>
</organism>
<dbReference type="RefSeq" id="WP_345320982.1">
    <property type="nucleotide sequence ID" value="NZ_BAABGA010000018.1"/>
</dbReference>
<feature type="domain" description="C4-type zinc ribbon" evidence="2">
    <location>
        <begin position="204"/>
        <end position="235"/>
    </location>
</feature>
<evidence type="ECO:0000313" key="4">
    <source>
        <dbReference type="Proteomes" id="UP001500840"/>
    </source>
</evidence>
<keyword evidence="1" id="KW-0175">Coiled coil</keyword>
<dbReference type="InterPro" id="IPR052376">
    <property type="entry name" value="Oxidative_Scav/Glycosyltrans"/>
</dbReference>
<protein>
    <submittedName>
        <fullName evidence="3">Phospholipase</fullName>
    </submittedName>
</protein>
<dbReference type="Proteomes" id="UP001500840">
    <property type="component" value="Unassembled WGS sequence"/>
</dbReference>
<feature type="coiled-coil region" evidence="1">
    <location>
        <begin position="38"/>
        <end position="72"/>
    </location>
</feature>
<evidence type="ECO:0000313" key="3">
    <source>
        <dbReference type="EMBL" id="GAA4450240.1"/>
    </source>
</evidence>
<dbReference type="EMBL" id="BAABGA010000018">
    <property type="protein sequence ID" value="GAA4450240.1"/>
    <property type="molecule type" value="Genomic_DNA"/>
</dbReference>
<dbReference type="PANTHER" id="PTHR39082:SF1">
    <property type="entry name" value="SCAVENGER RECEPTOR CLASS A MEMBER 3"/>
    <property type="match status" value="1"/>
</dbReference>
<proteinExistence type="predicted"/>
<name>A0ABP8MHZ4_9BACT</name>
<dbReference type="PANTHER" id="PTHR39082">
    <property type="entry name" value="PHOSPHOLIPASE C-BETA-2-RELATED"/>
    <property type="match status" value="1"/>
</dbReference>
<dbReference type="InterPro" id="IPR003743">
    <property type="entry name" value="Zf-RING_7"/>
</dbReference>
<reference evidence="4" key="1">
    <citation type="journal article" date="2019" name="Int. J. Syst. Evol. Microbiol.">
        <title>The Global Catalogue of Microorganisms (GCM) 10K type strain sequencing project: providing services to taxonomists for standard genome sequencing and annotation.</title>
        <authorList>
            <consortium name="The Broad Institute Genomics Platform"/>
            <consortium name="The Broad Institute Genome Sequencing Center for Infectious Disease"/>
            <person name="Wu L."/>
            <person name="Ma J."/>
        </authorList>
    </citation>
    <scope>NUCLEOTIDE SEQUENCE [LARGE SCALE GENOMIC DNA]</scope>
    <source>
        <strain evidence="4">JCM 17759</strain>
    </source>
</reference>
<evidence type="ECO:0000259" key="2">
    <source>
        <dbReference type="Pfam" id="PF02591"/>
    </source>
</evidence>